<accession>A0ABX8RFV3</accession>
<dbReference type="EMBL" id="CP078145">
    <property type="protein sequence ID" value="QXN88488.1"/>
    <property type="molecule type" value="Genomic_DNA"/>
</dbReference>
<dbReference type="Proteomes" id="UP000694257">
    <property type="component" value="Chromosome"/>
</dbReference>
<proteinExistence type="predicted"/>
<protein>
    <submittedName>
        <fullName evidence="1">Uncharacterized protein</fullName>
    </submittedName>
</protein>
<evidence type="ECO:0000313" key="2">
    <source>
        <dbReference type="Proteomes" id="UP000694257"/>
    </source>
</evidence>
<gene>
    <name evidence="1" type="ORF">KV110_23105</name>
</gene>
<name>A0ABX8RFV3_NOCIO</name>
<sequence length="94" mass="9951">MSTVQHGNTIISRLKSLLPAQKAFVNAKHDTAVAIATLHIWRRARGSVSTNNSHGNVATNATQVGSINVSAPDPLLATAKYAIVPTIATRQIPQ</sequence>
<dbReference type="RefSeq" id="WP_218469371.1">
    <property type="nucleotide sequence ID" value="NZ_BAABJN010000008.1"/>
</dbReference>
<organism evidence="1 2">
    <name type="scientific">Nocardia iowensis</name>
    <dbReference type="NCBI Taxonomy" id="204891"/>
    <lineage>
        <taxon>Bacteria</taxon>
        <taxon>Bacillati</taxon>
        <taxon>Actinomycetota</taxon>
        <taxon>Actinomycetes</taxon>
        <taxon>Mycobacteriales</taxon>
        <taxon>Nocardiaceae</taxon>
        <taxon>Nocardia</taxon>
    </lineage>
</organism>
<keyword evidence="2" id="KW-1185">Reference proteome</keyword>
<evidence type="ECO:0000313" key="1">
    <source>
        <dbReference type="EMBL" id="QXN88488.1"/>
    </source>
</evidence>
<reference evidence="1 2" key="1">
    <citation type="submission" date="2021-07" db="EMBL/GenBank/DDBJ databases">
        <title>Whole Genome Sequence of Nocardia Iowensis.</title>
        <authorList>
            <person name="Lamm A."/>
            <person name="Collins-Fairclough A.M."/>
            <person name="Bunk B."/>
            <person name="Sproer C."/>
        </authorList>
    </citation>
    <scope>NUCLEOTIDE SEQUENCE [LARGE SCALE GENOMIC DNA]</scope>
    <source>
        <strain evidence="1 2">NRRL 5646</strain>
    </source>
</reference>